<proteinExistence type="predicted"/>
<evidence type="ECO:0000313" key="2">
    <source>
        <dbReference type="EMBL" id="SDM85385.1"/>
    </source>
</evidence>
<gene>
    <name evidence="2" type="ORF">SAMN04487949_2807</name>
</gene>
<dbReference type="EMBL" id="FNHL01000003">
    <property type="protein sequence ID" value="SDM85385.1"/>
    <property type="molecule type" value="Genomic_DNA"/>
</dbReference>
<evidence type="ECO:0000256" key="1">
    <source>
        <dbReference type="SAM" id="MobiDB-lite"/>
    </source>
</evidence>
<name>A0A1G9WMX1_9EURY</name>
<feature type="region of interest" description="Disordered" evidence="1">
    <location>
        <begin position="1"/>
        <end position="24"/>
    </location>
</feature>
<organism evidence="2 3">
    <name type="scientific">Halogranum gelatinilyticum</name>
    <dbReference type="NCBI Taxonomy" id="660521"/>
    <lineage>
        <taxon>Archaea</taxon>
        <taxon>Methanobacteriati</taxon>
        <taxon>Methanobacteriota</taxon>
        <taxon>Stenosarchaea group</taxon>
        <taxon>Halobacteria</taxon>
        <taxon>Halobacteriales</taxon>
        <taxon>Haloferacaceae</taxon>
    </lineage>
</organism>
<protein>
    <submittedName>
        <fullName evidence="2">Uncharacterized protein</fullName>
    </submittedName>
</protein>
<accession>A0A1G9WMX1</accession>
<keyword evidence="3" id="KW-1185">Reference proteome</keyword>
<evidence type="ECO:0000313" key="3">
    <source>
        <dbReference type="Proteomes" id="UP000199451"/>
    </source>
</evidence>
<dbReference type="Proteomes" id="UP000199451">
    <property type="component" value="Unassembled WGS sequence"/>
</dbReference>
<reference evidence="3" key="1">
    <citation type="submission" date="2016-10" db="EMBL/GenBank/DDBJ databases">
        <authorList>
            <person name="Varghese N."/>
            <person name="Submissions S."/>
        </authorList>
    </citation>
    <scope>NUCLEOTIDE SEQUENCE [LARGE SCALE GENOMIC DNA]</scope>
    <source>
        <strain evidence="3">CGMCC 1.10119</strain>
    </source>
</reference>
<dbReference type="RefSeq" id="WP_089698382.1">
    <property type="nucleotide sequence ID" value="NZ_FNHL01000003.1"/>
</dbReference>
<sequence>MASQHSRADDAPPTSDSRRTPWDVPLRDPGVYALTNHFRRRLGQPGRYLSLPVVSETIRTGQLRWNTTDGWRFALVRDGVRFIIVVGDTETSSPVIVTGWTELDSWETARASARWSANDLHTIRLRADLSRHRTRQIPERIRPRVVDRPFVVGNHRVLTDAGAGYVACVDCGARFRSKAALCGRQCSDRRG</sequence>
<dbReference type="OrthoDB" id="311294at2157"/>
<feature type="compositionally biased region" description="Basic and acidic residues" evidence="1">
    <location>
        <begin position="1"/>
        <end position="21"/>
    </location>
</feature>
<dbReference type="AlphaFoldDB" id="A0A1G9WMX1"/>